<dbReference type="EMBL" id="VTWU01000003">
    <property type="protein sequence ID" value="KAA9333296.1"/>
    <property type="molecule type" value="Genomic_DNA"/>
</dbReference>
<protein>
    <submittedName>
        <fullName evidence="1">Uncharacterized protein</fullName>
    </submittedName>
</protein>
<keyword evidence="2" id="KW-1185">Reference proteome</keyword>
<sequence length="574" mass="61961">MNTLVRFCLLLICFAAFGSRAVHATHYQGGQLTYRSLGPDPAAPANTRYEVNLQIFRDCDGAVLDTSYPLVVRQGCSGATLTGGPFAMTRVGNSSFGNPYCPSQAASAPCSSTGSQPTGSRTNYEVAYYRTTISLPPAAEWMLSIEPIARPSIANIDGNTTLRLEATLNNRLALPGGQFQNIENNSPRYRPQDVPIPFVCYQQQTTITFSALEADGDSLVYSLSNPLKGCGVSNVYQPSSHAGFISLPDSAGSSCIARVQGGVPSYSPAFPLSSYRLTGRCPIKTAVAYFDFSSTTGSFTFTPVVYDAVSDENEGKNKYAVVGKVTEYRKINGIYYKVGSVRRDMLMHVVNCGQNAVPNVPVLTAPTPVGNLRIVNSRDSTYIEVPAGVRNRVLLTFTDPNPGQQLTVYRPNLDSLLDYGSVGTYSLTNNGSTTPQVEFMIGPSPFLIGYVVQMPFRVEDAFCPIKGVQTRIVVIKIVPPAPLAAQTPRRQVVHTAYPTPFTDHVRFTLARPALAAPVLILDPLGRVVDRVAVPAGAGPDATLTWQPDARLPAGLYSARFANGHQVVRLLRVRP</sequence>
<evidence type="ECO:0000313" key="1">
    <source>
        <dbReference type="EMBL" id="KAA9333296.1"/>
    </source>
</evidence>
<proteinExistence type="predicted"/>
<name>A0A7L4ZYV2_9BACT</name>
<dbReference type="AlphaFoldDB" id="A0A7L4ZYV2"/>
<accession>A0A7L4ZYV2</accession>
<gene>
    <name evidence="1" type="ORF">F0P96_09990</name>
</gene>
<dbReference type="RefSeq" id="WP_151078717.1">
    <property type="nucleotide sequence ID" value="NZ_CP047647.1"/>
</dbReference>
<reference evidence="1 2" key="1">
    <citation type="submission" date="2019-09" db="EMBL/GenBank/DDBJ databases">
        <title>Genome sequence of Hymenobacter sp. M3.</title>
        <authorList>
            <person name="Srinivasan S."/>
        </authorList>
    </citation>
    <scope>NUCLEOTIDE SEQUENCE [LARGE SCALE GENOMIC DNA]</scope>
    <source>
        <strain evidence="1 2">M3</strain>
    </source>
</reference>
<comment type="caution">
    <text evidence="1">The sequence shown here is derived from an EMBL/GenBank/DDBJ whole genome shotgun (WGS) entry which is preliminary data.</text>
</comment>
<organism evidence="1 2">
    <name type="scientific">Hymenobacter busanensis</name>
    <dbReference type="NCBI Taxonomy" id="2607656"/>
    <lineage>
        <taxon>Bacteria</taxon>
        <taxon>Pseudomonadati</taxon>
        <taxon>Bacteroidota</taxon>
        <taxon>Cytophagia</taxon>
        <taxon>Cytophagales</taxon>
        <taxon>Hymenobacteraceae</taxon>
        <taxon>Hymenobacter</taxon>
    </lineage>
</organism>
<dbReference type="Proteomes" id="UP000326380">
    <property type="component" value="Unassembled WGS sequence"/>
</dbReference>
<evidence type="ECO:0000313" key="2">
    <source>
        <dbReference type="Proteomes" id="UP000326380"/>
    </source>
</evidence>